<gene>
    <name evidence="1" type="ORF">SDC9_162061</name>
</gene>
<reference evidence="1" key="1">
    <citation type="submission" date="2019-08" db="EMBL/GenBank/DDBJ databases">
        <authorList>
            <person name="Kucharzyk K."/>
            <person name="Murdoch R.W."/>
            <person name="Higgins S."/>
            <person name="Loffler F."/>
        </authorList>
    </citation>
    <scope>NUCLEOTIDE SEQUENCE</scope>
</reference>
<protein>
    <submittedName>
        <fullName evidence="1">Uncharacterized protein</fullName>
    </submittedName>
</protein>
<name>A0A645FRA4_9ZZZZ</name>
<sequence length="49" mass="5806">MRIVKILNIQWDTKKGNIMVTCDIDYFVNDFADDYKEEKSPKVVLKVIK</sequence>
<evidence type="ECO:0000313" key="1">
    <source>
        <dbReference type="EMBL" id="MPN14734.1"/>
    </source>
</evidence>
<comment type="caution">
    <text evidence="1">The sequence shown here is derived from an EMBL/GenBank/DDBJ whole genome shotgun (WGS) entry which is preliminary data.</text>
</comment>
<organism evidence="1">
    <name type="scientific">bioreactor metagenome</name>
    <dbReference type="NCBI Taxonomy" id="1076179"/>
    <lineage>
        <taxon>unclassified sequences</taxon>
        <taxon>metagenomes</taxon>
        <taxon>ecological metagenomes</taxon>
    </lineage>
</organism>
<accession>A0A645FRA4</accession>
<dbReference type="EMBL" id="VSSQ01061395">
    <property type="protein sequence ID" value="MPN14734.1"/>
    <property type="molecule type" value="Genomic_DNA"/>
</dbReference>
<proteinExistence type="predicted"/>
<dbReference type="AlphaFoldDB" id="A0A645FRA4"/>